<evidence type="ECO:0000313" key="3">
    <source>
        <dbReference type="EMBL" id="MFC2967628.1"/>
    </source>
</evidence>
<evidence type="ECO:0000313" key="4">
    <source>
        <dbReference type="Proteomes" id="UP001595443"/>
    </source>
</evidence>
<accession>A0ABV7AE65</accession>
<feature type="transmembrane region" description="Helical" evidence="1">
    <location>
        <begin position="158"/>
        <end position="178"/>
    </location>
</feature>
<dbReference type="Proteomes" id="UP001595443">
    <property type="component" value="Unassembled WGS sequence"/>
</dbReference>
<reference evidence="4" key="1">
    <citation type="journal article" date="2019" name="Int. J. Syst. Evol. Microbiol.">
        <title>The Global Catalogue of Microorganisms (GCM) 10K type strain sequencing project: providing services to taxonomists for standard genome sequencing and annotation.</title>
        <authorList>
            <consortium name="The Broad Institute Genomics Platform"/>
            <consortium name="The Broad Institute Genome Sequencing Center for Infectious Disease"/>
            <person name="Wu L."/>
            <person name="Ma J."/>
        </authorList>
    </citation>
    <scope>NUCLEOTIDE SEQUENCE [LARGE SCALE GENOMIC DNA]</scope>
    <source>
        <strain evidence="4">KCTC 62192</strain>
    </source>
</reference>
<feature type="transmembrane region" description="Helical" evidence="1">
    <location>
        <begin position="7"/>
        <end position="27"/>
    </location>
</feature>
<dbReference type="InterPro" id="IPR003675">
    <property type="entry name" value="Rce1/LyrA-like_dom"/>
</dbReference>
<keyword evidence="4" id="KW-1185">Reference proteome</keyword>
<dbReference type="PANTHER" id="PTHR35797">
    <property type="entry name" value="PROTEASE-RELATED"/>
    <property type="match status" value="1"/>
</dbReference>
<dbReference type="PANTHER" id="PTHR35797:SF1">
    <property type="entry name" value="PROTEASE"/>
    <property type="match status" value="1"/>
</dbReference>
<comment type="caution">
    <text evidence="3">The sequence shown here is derived from an EMBL/GenBank/DDBJ whole genome shotgun (WGS) entry which is preliminary data.</text>
</comment>
<evidence type="ECO:0000259" key="2">
    <source>
        <dbReference type="Pfam" id="PF02517"/>
    </source>
</evidence>
<keyword evidence="1" id="KW-1133">Transmembrane helix</keyword>
<dbReference type="Pfam" id="PF02517">
    <property type="entry name" value="Rce1-like"/>
    <property type="match status" value="1"/>
</dbReference>
<dbReference type="RefSeq" id="WP_377832279.1">
    <property type="nucleotide sequence ID" value="NZ_JBHRSK010000004.1"/>
</dbReference>
<feature type="transmembrane region" description="Helical" evidence="1">
    <location>
        <begin position="39"/>
        <end position="58"/>
    </location>
</feature>
<feature type="transmembrane region" description="Helical" evidence="1">
    <location>
        <begin position="239"/>
        <end position="258"/>
    </location>
</feature>
<evidence type="ECO:0000256" key="1">
    <source>
        <dbReference type="SAM" id="Phobius"/>
    </source>
</evidence>
<keyword evidence="1" id="KW-0812">Transmembrane</keyword>
<feature type="transmembrane region" description="Helical" evidence="1">
    <location>
        <begin position="190"/>
        <end position="210"/>
    </location>
</feature>
<feature type="domain" description="CAAX prenyl protease 2/Lysostaphin resistance protein A-like" evidence="2">
    <location>
        <begin position="127"/>
        <end position="227"/>
    </location>
</feature>
<keyword evidence="1" id="KW-0472">Membrane</keyword>
<protein>
    <submittedName>
        <fullName evidence="3">Type II CAAX prenyl endopeptidase Rce1 family protein</fullName>
    </submittedName>
</protein>
<feature type="transmembrane region" description="Helical" evidence="1">
    <location>
        <begin position="79"/>
        <end position="101"/>
    </location>
</feature>
<organism evidence="3 4">
    <name type="scientific">Acidimangrovimonas pyrenivorans</name>
    <dbReference type="NCBI Taxonomy" id="2030798"/>
    <lineage>
        <taxon>Bacteria</taxon>
        <taxon>Pseudomonadati</taxon>
        <taxon>Pseudomonadota</taxon>
        <taxon>Alphaproteobacteria</taxon>
        <taxon>Rhodobacterales</taxon>
        <taxon>Paracoccaceae</taxon>
        <taxon>Acidimangrovimonas</taxon>
    </lineage>
</organism>
<name>A0ABV7AE65_9RHOB</name>
<dbReference type="EMBL" id="JBHRSK010000004">
    <property type="protein sequence ID" value="MFC2967628.1"/>
    <property type="molecule type" value="Genomic_DNA"/>
</dbReference>
<gene>
    <name evidence="3" type="ORF">ACFOES_05945</name>
</gene>
<sequence length="267" mass="28429">MPLPARAALFYLLSLGFSWNYWGWMLASGRHVAPDTPYSHLPGLLGPLLAAGIATALTEGRPGLRRLLGDAVRFPKRPGIILALILAPPALAAAWIAAAALRGQPLPPLADVLAYPGLPAGLPAPALPLIVLLLNGYGEEAGWRGYLLPLLLPRLGRFRATLTVAALWLFWHLPLFWLNASMTALIGPMVIGWAIGLTLGPFVLSHLYLISGRSLPAVVLWHLAYNLSVATPATAGLPAAFVSAVVMLWGLGIAIHWARISRSRGSP</sequence>
<dbReference type="InterPro" id="IPR042150">
    <property type="entry name" value="MmRce1-like"/>
</dbReference>
<feature type="transmembrane region" description="Helical" evidence="1">
    <location>
        <begin position="113"/>
        <end position="137"/>
    </location>
</feature>
<proteinExistence type="predicted"/>